<feature type="region of interest" description="Disordered" evidence="1">
    <location>
        <begin position="169"/>
        <end position="202"/>
    </location>
</feature>
<evidence type="ECO:0000313" key="2">
    <source>
        <dbReference type="EMBL" id="TQN65446.1"/>
    </source>
</evidence>
<keyword evidence="3" id="KW-1185">Reference proteome</keyword>
<name>A0A5Q4BFA6_9PEZI</name>
<reference evidence="2 3" key="1">
    <citation type="journal article" date="2019" name="Sci. Rep.">
        <title>Colletotrichum shisoi sp. nov., an anthracnose pathogen of Perilla frutescens in Japan: molecular phylogenetic, morphological and genomic evidence.</title>
        <authorList>
            <person name="Gan P."/>
            <person name="Tsushima A."/>
            <person name="Hiroyama R."/>
            <person name="Narusaka M."/>
            <person name="Takano Y."/>
            <person name="Narusaka Y."/>
            <person name="Kawaradani M."/>
            <person name="Damm U."/>
            <person name="Shirasu K."/>
        </authorList>
    </citation>
    <scope>NUCLEOTIDE SEQUENCE [LARGE SCALE GENOMIC DNA]</scope>
    <source>
        <strain evidence="2 3">PG-2018a</strain>
    </source>
</reference>
<dbReference type="Proteomes" id="UP000326340">
    <property type="component" value="Unassembled WGS sequence"/>
</dbReference>
<protein>
    <submittedName>
        <fullName evidence="2">Uncharacterized protein</fullName>
    </submittedName>
</protein>
<dbReference type="OrthoDB" id="5062850at2759"/>
<comment type="caution">
    <text evidence="2">The sequence shown here is derived from an EMBL/GenBank/DDBJ whole genome shotgun (WGS) entry which is preliminary data.</text>
</comment>
<dbReference type="EMBL" id="PUHP01001624">
    <property type="protein sequence ID" value="TQN65446.1"/>
    <property type="molecule type" value="Genomic_DNA"/>
</dbReference>
<sequence>MVSFLDLPPELRSVIYHAYVAVEGGYICDTNGFIEGKLKQADGKPVCMALLFTCRLVAREMHGLALRVNTITFSTLSGNPGLRDLACKFDFLLHCVNSLRQKLLAKIGKYITQEAYDELRDLYPQFTPLLDALRARGSLPPLARGPYGEAPSVFQARVHLPLVNKNLNKPDPTNFKKRAGIRDKPGKTYKKRGKTFTKPVEPNRKPYNDLTTLLTDHAHVVTEWAIRHFGLEQFEWTNQHLLIAGFPASMTILAHQPWHHHPLHDHYHYREGAQDVLDEHDLLPQTVDLFA</sequence>
<proteinExistence type="predicted"/>
<organism evidence="2 3">
    <name type="scientific">Colletotrichum shisoi</name>
    <dbReference type="NCBI Taxonomy" id="2078593"/>
    <lineage>
        <taxon>Eukaryota</taxon>
        <taxon>Fungi</taxon>
        <taxon>Dikarya</taxon>
        <taxon>Ascomycota</taxon>
        <taxon>Pezizomycotina</taxon>
        <taxon>Sordariomycetes</taxon>
        <taxon>Hypocreomycetidae</taxon>
        <taxon>Glomerellales</taxon>
        <taxon>Glomerellaceae</taxon>
        <taxon>Colletotrichum</taxon>
        <taxon>Colletotrichum destructivum species complex</taxon>
    </lineage>
</organism>
<dbReference type="AlphaFoldDB" id="A0A5Q4BFA6"/>
<accession>A0A5Q4BFA6</accession>
<evidence type="ECO:0000256" key="1">
    <source>
        <dbReference type="SAM" id="MobiDB-lite"/>
    </source>
</evidence>
<gene>
    <name evidence="2" type="ORF">CSHISOI_10060</name>
</gene>
<evidence type="ECO:0000313" key="3">
    <source>
        <dbReference type="Proteomes" id="UP000326340"/>
    </source>
</evidence>